<dbReference type="CDD" id="cd09272">
    <property type="entry name" value="RNase_HI_RT_Ty1"/>
    <property type="match status" value="1"/>
</dbReference>
<dbReference type="STRING" id="1194695.A0A5A7SUF2"/>
<dbReference type="InterPro" id="IPR009836">
    <property type="entry name" value="GRDP-like"/>
</dbReference>
<organism evidence="1 2">
    <name type="scientific">Cucumis melo var. makuwa</name>
    <name type="common">Oriental melon</name>
    <dbReference type="NCBI Taxonomy" id="1194695"/>
    <lineage>
        <taxon>Eukaryota</taxon>
        <taxon>Viridiplantae</taxon>
        <taxon>Streptophyta</taxon>
        <taxon>Embryophyta</taxon>
        <taxon>Tracheophyta</taxon>
        <taxon>Spermatophyta</taxon>
        <taxon>Magnoliopsida</taxon>
        <taxon>eudicotyledons</taxon>
        <taxon>Gunneridae</taxon>
        <taxon>Pentapetalae</taxon>
        <taxon>rosids</taxon>
        <taxon>fabids</taxon>
        <taxon>Cucurbitales</taxon>
        <taxon>Cucurbitaceae</taxon>
        <taxon>Benincaseae</taxon>
        <taxon>Cucumis</taxon>
    </lineage>
</organism>
<comment type="caution">
    <text evidence="1">The sequence shown here is derived from an EMBL/GenBank/DDBJ whole genome shotgun (WGS) entry which is preliminary data.</text>
</comment>
<gene>
    <name evidence="1" type="ORF">E6C27_scaffold103G00110</name>
</gene>
<dbReference type="Pfam" id="PF07173">
    <property type="entry name" value="GRDP-like"/>
    <property type="match status" value="2"/>
</dbReference>
<dbReference type="Proteomes" id="UP000321393">
    <property type="component" value="Unassembled WGS sequence"/>
</dbReference>
<sequence>MTKVVEVTSEPFNLPIQLKYILRYAERIMVDGSSFSFQLPLELFGIPRKSYVLREDVIDLCNMQKVKTLSMRDARKSTSGLVFTLNGGTVVWRSIKQSCITDSTMEAEYVAACEAAKEAVGYKHYCETRFFKLIGKPSIFDEENEEYAYMRCKEIWVKKYPTQSFELEENSSLRDRFSDECSSFVPASDILLMWLTHQSYPTVYAKDVKKMQGDLAKVVRFGETVNSKELDETKQLVLMIFQSQKNLKNTRKTTFWKAVGTVECGYYVMRYMREIVSKDTSIIIDVIDTRNSYSQLELDEVRVEWAEFLSRYI</sequence>
<dbReference type="AlphaFoldDB" id="A0A5A7SUF2"/>
<dbReference type="PANTHER" id="PTHR34365">
    <property type="entry name" value="ENOLASE (DUF1399)"/>
    <property type="match status" value="1"/>
</dbReference>
<reference evidence="1 2" key="1">
    <citation type="submission" date="2019-08" db="EMBL/GenBank/DDBJ databases">
        <title>Draft genome sequences of two oriental melons (Cucumis melo L. var makuwa).</title>
        <authorList>
            <person name="Kwon S.-Y."/>
        </authorList>
    </citation>
    <scope>NUCLEOTIDE SEQUENCE [LARGE SCALE GENOMIC DNA]</scope>
    <source>
        <strain evidence="2">cv. SW 3</strain>
        <tissue evidence="1">Leaf</tissue>
    </source>
</reference>
<name>A0A5A7SUF2_CUCMM</name>
<dbReference type="PANTHER" id="PTHR34365:SF2">
    <property type="entry name" value="ENOLASE (DUF1399)"/>
    <property type="match status" value="1"/>
</dbReference>
<evidence type="ECO:0000313" key="1">
    <source>
        <dbReference type="EMBL" id="KAA0034884.1"/>
    </source>
</evidence>
<evidence type="ECO:0000313" key="2">
    <source>
        <dbReference type="Proteomes" id="UP000321393"/>
    </source>
</evidence>
<accession>A0A5A7SUF2</accession>
<protein>
    <submittedName>
        <fullName evidence="1">Glycine-rich domain-containing protein 1-like</fullName>
    </submittedName>
</protein>
<dbReference type="EMBL" id="SSTE01020233">
    <property type="protein sequence ID" value="KAA0034884.1"/>
    <property type="molecule type" value="Genomic_DNA"/>
</dbReference>
<proteinExistence type="predicted"/>